<feature type="transmembrane region" description="Helical" evidence="10">
    <location>
        <begin position="30"/>
        <end position="50"/>
    </location>
</feature>
<keyword evidence="4 8" id="KW-0297">G-protein coupled receptor</keyword>
<feature type="transmembrane region" description="Helical" evidence="10">
    <location>
        <begin position="100"/>
        <end position="121"/>
    </location>
</feature>
<organism evidence="12 13">
    <name type="scientific">Mizuhopecten yessoensis</name>
    <name type="common">Japanese scallop</name>
    <name type="synonym">Patinopecten yessoensis</name>
    <dbReference type="NCBI Taxonomy" id="6573"/>
    <lineage>
        <taxon>Eukaryota</taxon>
        <taxon>Metazoa</taxon>
        <taxon>Spiralia</taxon>
        <taxon>Lophotrochozoa</taxon>
        <taxon>Mollusca</taxon>
        <taxon>Bivalvia</taxon>
        <taxon>Autobranchia</taxon>
        <taxon>Pteriomorphia</taxon>
        <taxon>Pectinida</taxon>
        <taxon>Pectinoidea</taxon>
        <taxon>Pectinidae</taxon>
        <taxon>Mizuhopecten</taxon>
    </lineage>
</organism>
<dbReference type="PROSITE" id="PS50262">
    <property type="entry name" value="G_PROTEIN_RECEP_F1_2"/>
    <property type="match status" value="1"/>
</dbReference>
<dbReference type="Pfam" id="PF00001">
    <property type="entry name" value="7tm_1"/>
    <property type="match status" value="1"/>
</dbReference>
<evidence type="ECO:0000259" key="11">
    <source>
        <dbReference type="PROSITE" id="PS50262"/>
    </source>
</evidence>
<dbReference type="Gene3D" id="1.20.1070.10">
    <property type="entry name" value="Rhodopsin 7-helix transmembrane proteins"/>
    <property type="match status" value="1"/>
</dbReference>
<dbReference type="PRINTS" id="PR00237">
    <property type="entry name" value="GPCRRHODOPSN"/>
</dbReference>
<gene>
    <name evidence="12" type="ORF">KP79_PYT10912</name>
</gene>
<comment type="subcellular location">
    <subcellularLocation>
        <location evidence="1">Membrane</location>
        <topology evidence="1">Multi-pass membrane protein</topology>
    </subcellularLocation>
</comment>
<evidence type="ECO:0000256" key="7">
    <source>
        <dbReference type="ARBA" id="ARBA00023224"/>
    </source>
</evidence>
<reference evidence="12 13" key="1">
    <citation type="journal article" date="2017" name="Nat. Ecol. Evol.">
        <title>Scallop genome provides insights into evolution of bilaterian karyotype and development.</title>
        <authorList>
            <person name="Wang S."/>
            <person name="Zhang J."/>
            <person name="Jiao W."/>
            <person name="Li J."/>
            <person name="Xun X."/>
            <person name="Sun Y."/>
            <person name="Guo X."/>
            <person name="Huan P."/>
            <person name="Dong B."/>
            <person name="Zhang L."/>
            <person name="Hu X."/>
            <person name="Sun X."/>
            <person name="Wang J."/>
            <person name="Zhao C."/>
            <person name="Wang Y."/>
            <person name="Wang D."/>
            <person name="Huang X."/>
            <person name="Wang R."/>
            <person name="Lv J."/>
            <person name="Li Y."/>
            <person name="Zhang Z."/>
            <person name="Liu B."/>
            <person name="Lu W."/>
            <person name="Hui Y."/>
            <person name="Liang J."/>
            <person name="Zhou Z."/>
            <person name="Hou R."/>
            <person name="Li X."/>
            <person name="Liu Y."/>
            <person name="Li H."/>
            <person name="Ning X."/>
            <person name="Lin Y."/>
            <person name="Zhao L."/>
            <person name="Xing Q."/>
            <person name="Dou J."/>
            <person name="Li Y."/>
            <person name="Mao J."/>
            <person name="Guo H."/>
            <person name="Dou H."/>
            <person name="Li T."/>
            <person name="Mu C."/>
            <person name="Jiang W."/>
            <person name="Fu Q."/>
            <person name="Fu X."/>
            <person name="Miao Y."/>
            <person name="Liu J."/>
            <person name="Yu Q."/>
            <person name="Li R."/>
            <person name="Liao H."/>
            <person name="Li X."/>
            <person name="Kong Y."/>
            <person name="Jiang Z."/>
            <person name="Chourrout D."/>
            <person name="Li R."/>
            <person name="Bao Z."/>
        </authorList>
    </citation>
    <scope>NUCLEOTIDE SEQUENCE [LARGE SCALE GENOMIC DNA]</scope>
    <source>
        <strain evidence="12 13">PY_sf001</strain>
    </source>
</reference>
<feature type="transmembrane region" description="Helical" evidence="10">
    <location>
        <begin position="339"/>
        <end position="361"/>
    </location>
</feature>
<dbReference type="PROSITE" id="PS00237">
    <property type="entry name" value="G_PROTEIN_RECEP_F1_1"/>
    <property type="match status" value="1"/>
</dbReference>
<keyword evidence="6 8" id="KW-0675">Receptor</keyword>
<evidence type="ECO:0000256" key="10">
    <source>
        <dbReference type="SAM" id="Phobius"/>
    </source>
</evidence>
<name>A0A210QZQ5_MIZYE</name>
<dbReference type="PANTHER" id="PTHR24243">
    <property type="entry name" value="G-PROTEIN COUPLED RECEPTOR"/>
    <property type="match status" value="1"/>
</dbReference>
<evidence type="ECO:0000256" key="8">
    <source>
        <dbReference type="RuleBase" id="RU000688"/>
    </source>
</evidence>
<feature type="region of interest" description="Disordered" evidence="9">
    <location>
        <begin position="237"/>
        <end position="315"/>
    </location>
</feature>
<evidence type="ECO:0000256" key="9">
    <source>
        <dbReference type="SAM" id="MobiDB-lite"/>
    </source>
</evidence>
<keyword evidence="3 10" id="KW-1133">Transmembrane helix</keyword>
<keyword evidence="7 8" id="KW-0807">Transducer</keyword>
<evidence type="ECO:0000256" key="5">
    <source>
        <dbReference type="ARBA" id="ARBA00023136"/>
    </source>
</evidence>
<dbReference type="CDD" id="cd00637">
    <property type="entry name" value="7tm_classA_rhodopsin-like"/>
    <property type="match status" value="1"/>
</dbReference>
<dbReference type="EMBL" id="NEDP02001128">
    <property type="protein sequence ID" value="OWF54238.1"/>
    <property type="molecule type" value="Genomic_DNA"/>
</dbReference>
<dbReference type="SUPFAM" id="SSF81321">
    <property type="entry name" value="Family A G protein-coupled receptor-like"/>
    <property type="match status" value="1"/>
</dbReference>
<evidence type="ECO:0000256" key="4">
    <source>
        <dbReference type="ARBA" id="ARBA00023040"/>
    </source>
</evidence>
<feature type="transmembrane region" description="Helical" evidence="10">
    <location>
        <begin position="196"/>
        <end position="221"/>
    </location>
</feature>
<comment type="similarity">
    <text evidence="8">Belongs to the G-protein coupled receptor 1 family.</text>
</comment>
<evidence type="ECO:0000256" key="3">
    <source>
        <dbReference type="ARBA" id="ARBA00022989"/>
    </source>
</evidence>
<evidence type="ECO:0000256" key="1">
    <source>
        <dbReference type="ARBA" id="ARBA00004141"/>
    </source>
</evidence>
<dbReference type="OrthoDB" id="6113151at2759"/>
<dbReference type="Proteomes" id="UP000242188">
    <property type="component" value="Unassembled WGS sequence"/>
</dbReference>
<evidence type="ECO:0000313" key="13">
    <source>
        <dbReference type="Proteomes" id="UP000242188"/>
    </source>
</evidence>
<evidence type="ECO:0000256" key="2">
    <source>
        <dbReference type="ARBA" id="ARBA00022692"/>
    </source>
</evidence>
<dbReference type="InterPro" id="IPR017452">
    <property type="entry name" value="GPCR_Rhodpsn_7TM"/>
</dbReference>
<evidence type="ECO:0000256" key="6">
    <source>
        <dbReference type="ARBA" id="ARBA00023170"/>
    </source>
</evidence>
<evidence type="ECO:0000313" key="12">
    <source>
        <dbReference type="EMBL" id="OWF54238.1"/>
    </source>
</evidence>
<accession>A0A210QZQ5</accession>
<feature type="transmembrane region" description="Helical" evidence="10">
    <location>
        <begin position="381"/>
        <end position="401"/>
    </location>
</feature>
<keyword evidence="13" id="KW-1185">Reference proteome</keyword>
<keyword evidence="2 8" id="KW-0812">Transmembrane</keyword>
<dbReference type="InterPro" id="IPR000276">
    <property type="entry name" value="GPCR_Rhodpsn"/>
</dbReference>
<feature type="domain" description="G-protein coupled receptors family 1 profile" evidence="11">
    <location>
        <begin position="42"/>
        <end position="398"/>
    </location>
</feature>
<comment type="caution">
    <text evidence="12">The sequence shown here is derived from an EMBL/GenBank/DDBJ whole genome shotgun (WGS) entry which is preliminary data.</text>
</comment>
<proteinExistence type="inferred from homology"/>
<dbReference type="GO" id="GO:0004930">
    <property type="term" value="F:G protein-coupled receptor activity"/>
    <property type="evidence" value="ECO:0007669"/>
    <property type="project" value="UniProtKB-KW"/>
</dbReference>
<sequence>MNVTSNSLVMANQLEDWNDELSQILVPDSVILMIYLVVGVLGNSIVIYIHTVRLQSNREERFFIPVLAVVDLISCVVSTAFSFSINMLPVKYNNDSACKIMFFLNMTCSLMAALMLVVIAMHRHRKICKPFSKQLNMFWKKIAIVCIAGVSLVISWPCFLFYGSKEVYKEESLTIGYRCTNVRGPWSTVQPLVFKAAVMLLVAFILVSLVVFYVLIGIVVFRQMRFHKKQGIAYGASDDRSQNTKSPNSNSGDSSYVTEVPDKNSAPKIDTQKSSEADISSPIDNNAKSLNMVSDSDQKSSSNIGHNQRRSTTCKSALTIDHTTRNTGPSMTPGVRLSLIFMLITLVFIVCYVPKVGLMIYESRNENFWIELPPSELSGFRFLYTAFIINNIVNPIIYGFLDRRFRDEVYGLCPCVKK</sequence>
<dbReference type="AlphaFoldDB" id="A0A210QZQ5"/>
<feature type="transmembrane region" description="Helical" evidence="10">
    <location>
        <begin position="62"/>
        <end position="88"/>
    </location>
</feature>
<protein>
    <submittedName>
        <fullName evidence="12">Cholecystokinin receptor type A</fullName>
    </submittedName>
</protein>
<keyword evidence="5 10" id="KW-0472">Membrane</keyword>
<feature type="transmembrane region" description="Helical" evidence="10">
    <location>
        <begin position="142"/>
        <end position="162"/>
    </location>
</feature>
<dbReference type="PANTHER" id="PTHR24243:SF208">
    <property type="entry name" value="PYROKININ-1 RECEPTOR"/>
    <property type="match status" value="1"/>
</dbReference>
<dbReference type="GO" id="GO:0016020">
    <property type="term" value="C:membrane"/>
    <property type="evidence" value="ECO:0007669"/>
    <property type="project" value="UniProtKB-SubCell"/>
</dbReference>
<feature type="compositionally biased region" description="Polar residues" evidence="9">
    <location>
        <begin position="243"/>
        <end position="257"/>
    </location>
</feature>
<feature type="compositionally biased region" description="Polar residues" evidence="9">
    <location>
        <begin position="277"/>
        <end position="315"/>
    </location>
</feature>